<dbReference type="CDD" id="cd02796">
    <property type="entry name" value="tRNA_bind_bactPheRS"/>
    <property type="match status" value="1"/>
</dbReference>
<dbReference type="InterPro" id="IPR002547">
    <property type="entry name" value="tRNA-bd_dom"/>
</dbReference>
<dbReference type="PROSITE" id="PS51447">
    <property type="entry name" value="FDX_ACB"/>
    <property type="match status" value="1"/>
</dbReference>
<evidence type="ECO:0000256" key="17">
    <source>
        <dbReference type="ARBA" id="ARBA00033189"/>
    </source>
</evidence>
<evidence type="ECO:0000256" key="15">
    <source>
        <dbReference type="ARBA" id="ARBA00022917"/>
    </source>
</evidence>
<dbReference type="InterPro" id="IPR041616">
    <property type="entry name" value="PheRS_beta_core"/>
</dbReference>
<comment type="similarity">
    <text evidence="3">Belongs to the phenylalanyl-tRNA synthetase beta subunit family. Type 1 subfamily.</text>
</comment>
<keyword evidence="7" id="KW-0963">Cytoplasm</keyword>
<evidence type="ECO:0000256" key="2">
    <source>
        <dbReference type="ARBA" id="ARBA00004496"/>
    </source>
</evidence>
<name>A0A6J7EKS7_9ZZZZ</name>
<evidence type="ECO:0000256" key="9">
    <source>
        <dbReference type="ARBA" id="ARBA00022598"/>
    </source>
</evidence>
<keyword evidence="14" id="KW-0694">RNA-binding</keyword>
<keyword evidence="15" id="KW-0648">Protein biosynthesis</keyword>
<keyword evidence="8" id="KW-0820">tRNA-binding</keyword>
<evidence type="ECO:0000256" key="4">
    <source>
        <dbReference type="ARBA" id="ARBA00011209"/>
    </source>
</evidence>
<dbReference type="InterPro" id="IPR005147">
    <property type="entry name" value="tRNA_synthase_B5-dom"/>
</dbReference>
<keyword evidence="11" id="KW-0547">Nucleotide-binding</keyword>
<dbReference type="Gene3D" id="3.50.40.10">
    <property type="entry name" value="Phenylalanyl-trna Synthetase, Chain B, domain 3"/>
    <property type="match status" value="1"/>
</dbReference>
<evidence type="ECO:0000256" key="16">
    <source>
        <dbReference type="ARBA" id="ARBA00023146"/>
    </source>
</evidence>
<dbReference type="InterPro" id="IPR012340">
    <property type="entry name" value="NA-bd_OB-fold"/>
</dbReference>
<evidence type="ECO:0000313" key="22">
    <source>
        <dbReference type="EMBL" id="CAB4883686.1"/>
    </source>
</evidence>
<evidence type="ECO:0000256" key="10">
    <source>
        <dbReference type="ARBA" id="ARBA00022723"/>
    </source>
</evidence>
<dbReference type="GO" id="GO:0000287">
    <property type="term" value="F:magnesium ion binding"/>
    <property type="evidence" value="ECO:0007669"/>
    <property type="project" value="InterPro"/>
</dbReference>
<dbReference type="SUPFAM" id="SSF54991">
    <property type="entry name" value="Anticodon-binding domain of PheRS"/>
    <property type="match status" value="1"/>
</dbReference>
<keyword evidence="16" id="KW-0030">Aminoacyl-tRNA synthetase</keyword>
<dbReference type="Gene3D" id="3.30.56.10">
    <property type="match status" value="2"/>
</dbReference>
<dbReference type="SUPFAM" id="SSF50249">
    <property type="entry name" value="Nucleic acid-binding proteins"/>
    <property type="match status" value="1"/>
</dbReference>
<evidence type="ECO:0000259" key="19">
    <source>
        <dbReference type="PROSITE" id="PS50886"/>
    </source>
</evidence>
<evidence type="ECO:0000256" key="14">
    <source>
        <dbReference type="ARBA" id="ARBA00022884"/>
    </source>
</evidence>
<evidence type="ECO:0000259" key="20">
    <source>
        <dbReference type="PROSITE" id="PS51447"/>
    </source>
</evidence>
<dbReference type="InterPro" id="IPR045864">
    <property type="entry name" value="aa-tRNA-synth_II/BPL/LPL"/>
</dbReference>
<feature type="domain" description="FDX-ACB" evidence="20">
    <location>
        <begin position="738"/>
        <end position="830"/>
    </location>
</feature>
<evidence type="ECO:0000256" key="12">
    <source>
        <dbReference type="ARBA" id="ARBA00022840"/>
    </source>
</evidence>
<keyword evidence="10" id="KW-0479">Metal-binding</keyword>
<dbReference type="SMART" id="SM00896">
    <property type="entry name" value="FDX-ACB"/>
    <property type="match status" value="1"/>
</dbReference>
<dbReference type="EMBL" id="CAFBLT010000003">
    <property type="protein sequence ID" value="CAB4883686.1"/>
    <property type="molecule type" value="Genomic_DNA"/>
</dbReference>
<dbReference type="SMART" id="SM00874">
    <property type="entry name" value="B5"/>
    <property type="match status" value="1"/>
</dbReference>
<organism evidence="22">
    <name type="scientific">freshwater metagenome</name>
    <dbReference type="NCBI Taxonomy" id="449393"/>
    <lineage>
        <taxon>unclassified sequences</taxon>
        <taxon>metagenomes</taxon>
        <taxon>ecological metagenomes</taxon>
    </lineage>
</organism>
<dbReference type="SUPFAM" id="SSF55681">
    <property type="entry name" value="Class II aaRS and biotin synthetases"/>
    <property type="match status" value="1"/>
</dbReference>
<dbReference type="GO" id="GO:0009328">
    <property type="term" value="C:phenylalanine-tRNA ligase complex"/>
    <property type="evidence" value="ECO:0007669"/>
    <property type="project" value="TreeGrafter"/>
</dbReference>
<dbReference type="AlphaFoldDB" id="A0A6J7EKS7"/>
<gene>
    <name evidence="22" type="ORF">UFOPK3427_01801</name>
</gene>
<protein>
    <recommendedName>
        <fullName evidence="6">Phenylalanine--tRNA ligase beta subunit</fullName>
        <ecNumber evidence="5">6.1.1.20</ecNumber>
    </recommendedName>
    <alternativeName>
        <fullName evidence="17">Phenylalanyl-tRNA synthetase beta subunit</fullName>
    </alternativeName>
</protein>
<accession>A0A6J7EKS7</accession>
<reference evidence="22" key="1">
    <citation type="submission" date="2020-05" db="EMBL/GenBank/DDBJ databases">
        <authorList>
            <person name="Chiriac C."/>
            <person name="Salcher M."/>
            <person name="Ghai R."/>
            <person name="Kavagutti S V."/>
        </authorList>
    </citation>
    <scope>NUCLEOTIDE SEQUENCE</scope>
</reference>
<dbReference type="InterPro" id="IPR036690">
    <property type="entry name" value="Fdx_antiC-bd_sf"/>
</dbReference>
<dbReference type="NCBIfam" id="TIGR00472">
    <property type="entry name" value="pheT_bact"/>
    <property type="match status" value="1"/>
</dbReference>
<dbReference type="GO" id="GO:0006432">
    <property type="term" value="P:phenylalanyl-tRNA aminoacylation"/>
    <property type="evidence" value="ECO:0007669"/>
    <property type="project" value="InterPro"/>
</dbReference>
<dbReference type="PANTHER" id="PTHR10947:SF0">
    <property type="entry name" value="PHENYLALANINE--TRNA LIGASE BETA SUBUNIT"/>
    <property type="match status" value="1"/>
</dbReference>
<dbReference type="SMART" id="SM00873">
    <property type="entry name" value="B3_4"/>
    <property type="match status" value="1"/>
</dbReference>
<dbReference type="Pfam" id="PF17759">
    <property type="entry name" value="tRNA_synthFbeta"/>
    <property type="match status" value="1"/>
</dbReference>
<evidence type="ECO:0000256" key="1">
    <source>
        <dbReference type="ARBA" id="ARBA00001946"/>
    </source>
</evidence>
<dbReference type="Gene3D" id="2.40.50.140">
    <property type="entry name" value="Nucleic acid-binding proteins"/>
    <property type="match status" value="1"/>
</dbReference>
<dbReference type="Gene3D" id="3.30.70.380">
    <property type="entry name" value="Ferrodoxin-fold anticodon-binding domain"/>
    <property type="match status" value="1"/>
</dbReference>
<dbReference type="GO" id="GO:0004826">
    <property type="term" value="F:phenylalanine-tRNA ligase activity"/>
    <property type="evidence" value="ECO:0007669"/>
    <property type="project" value="UniProtKB-EC"/>
</dbReference>
<dbReference type="PROSITE" id="PS50886">
    <property type="entry name" value="TRBD"/>
    <property type="match status" value="1"/>
</dbReference>
<dbReference type="InterPro" id="IPR045060">
    <property type="entry name" value="Phe-tRNA-ligase_IIc_bsu"/>
</dbReference>
<dbReference type="InterPro" id="IPR020825">
    <property type="entry name" value="Phe-tRNA_synthase-like_B3/B4"/>
</dbReference>
<keyword evidence="12" id="KW-0067">ATP-binding</keyword>
<evidence type="ECO:0000256" key="13">
    <source>
        <dbReference type="ARBA" id="ARBA00022842"/>
    </source>
</evidence>
<dbReference type="SUPFAM" id="SSF56037">
    <property type="entry name" value="PheT/TilS domain"/>
    <property type="match status" value="1"/>
</dbReference>
<dbReference type="InterPro" id="IPR009061">
    <property type="entry name" value="DNA-bd_dom_put_sf"/>
</dbReference>
<proteinExistence type="inferred from homology"/>
<keyword evidence="9" id="KW-0436">Ligase</keyword>
<dbReference type="Pfam" id="PF03484">
    <property type="entry name" value="B5"/>
    <property type="match status" value="1"/>
</dbReference>
<comment type="catalytic activity">
    <reaction evidence="18">
        <text>tRNA(Phe) + L-phenylalanine + ATP = L-phenylalanyl-tRNA(Phe) + AMP + diphosphate + H(+)</text>
        <dbReference type="Rhea" id="RHEA:19413"/>
        <dbReference type="Rhea" id="RHEA-COMP:9668"/>
        <dbReference type="Rhea" id="RHEA-COMP:9699"/>
        <dbReference type="ChEBI" id="CHEBI:15378"/>
        <dbReference type="ChEBI" id="CHEBI:30616"/>
        <dbReference type="ChEBI" id="CHEBI:33019"/>
        <dbReference type="ChEBI" id="CHEBI:58095"/>
        <dbReference type="ChEBI" id="CHEBI:78442"/>
        <dbReference type="ChEBI" id="CHEBI:78531"/>
        <dbReference type="ChEBI" id="CHEBI:456215"/>
        <dbReference type="EC" id="6.1.1.20"/>
    </reaction>
</comment>
<dbReference type="Pfam" id="PF03483">
    <property type="entry name" value="B3_4"/>
    <property type="match status" value="1"/>
</dbReference>
<dbReference type="Pfam" id="PF01588">
    <property type="entry name" value="tRNA_bind"/>
    <property type="match status" value="1"/>
</dbReference>
<dbReference type="GO" id="GO:0000049">
    <property type="term" value="F:tRNA binding"/>
    <property type="evidence" value="ECO:0007669"/>
    <property type="project" value="UniProtKB-KW"/>
</dbReference>
<sequence length="830" mass="87814">MLAPLSWLKDFAPFPDDIALLRSTLDDLGLVVEGVEIVGEGLNDVIVAKVSTISAIEGADRIRHVVVDDGSGSVEIVCGAMNFVEGDLVPLAPVGAILPGNFTIASRKMKGVTSNGMLCSGKELGLGDDHDGLMILTDVPGAEPGSSLVKLLEIAPDVIFDVTVEGNRPDAWSISGLARDLAARLGLAFTPVTPVPPAASGPSTSELASGEVINEELCSRLGVGVLSNVVVGPSPQLIAQRLTKAGMRPINNVVDASNYVMLELGQPTHPYDLDKIEGKGLRVRTATTGESLVTLDGVTRELGVAGRSLGDTGQDLVICDANDTVVGIAGIMGGESSEISGETSSVLLEAARFDPITITRTSRRFALRSEAAARFQKGTDPGILERAIDRFAEILGHSSPGLVVAPSKIMIPATPVESVSLDVPLSRVNGLLGTQFQDADIAGLLEPLGFTVDVKDSDVLVVSVPTNRPDIRATHHGIADVIEEIARTYGYSRLPRRVLAWPQPGARNPRQSFRSQLRDVFIGNGSSEAWTSSLVGEGELEKLGLSESEITVSNPLTIDESRLRRSLIPGLVRSIGFNADRRQEDISLFEIGATFLHPDGEQAGRVARAGSLGSHDVHLPYEQECAVLLSAREDDDARSAVGIFHMVASALRLQDVRIRTAPSGTPELAGLHPTRSAVLRDQSTNEIVGALGEVDPSLVGELAPGAKEQRIAALVLFLDVLGDPHRCLRHDEIARTPSRFPSADLDFAFVVSDEIPSDAIEDALRLGAGDLLEDVHLFDVYRGTGVTEGARSLAYRVRLSSSTATLSDDDIGSARTSMISAAQSAGAILR</sequence>
<dbReference type="Pfam" id="PF03147">
    <property type="entry name" value="FDX-ACB"/>
    <property type="match status" value="1"/>
</dbReference>
<comment type="subcellular location">
    <subcellularLocation>
        <location evidence="2">Cytoplasm</location>
    </subcellularLocation>
</comment>
<evidence type="ECO:0000256" key="6">
    <source>
        <dbReference type="ARBA" id="ARBA00017032"/>
    </source>
</evidence>
<dbReference type="GO" id="GO:0005524">
    <property type="term" value="F:ATP binding"/>
    <property type="evidence" value="ECO:0007669"/>
    <property type="project" value="UniProtKB-KW"/>
</dbReference>
<dbReference type="InterPro" id="IPR005121">
    <property type="entry name" value="Fdx_antiC-bd"/>
</dbReference>
<dbReference type="EC" id="6.1.1.20" evidence="5"/>
<evidence type="ECO:0000256" key="8">
    <source>
        <dbReference type="ARBA" id="ARBA00022555"/>
    </source>
</evidence>
<evidence type="ECO:0000256" key="5">
    <source>
        <dbReference type="ARBA" id="ARBA00012814"/>
    </source>
</evidence>
<dbReference type="InterPro" id="IPR033714">
    <property type="entry name" value="tRNA_bind_bactPheRS"/>
</dbReference>
<dbReference type="HAMAP" id="MF_00283">
    <property type="entry name" value="Phe_tRNA_synth_beta1"/>
    <property type="match status" value="1"/>
</dbReference>
<dbReference type="SUPFAM" id="SSF46955">
    <property type="entry name" value="Putative DNA-binding domain"/>
    <property type="match status" value="1"/>
</dbReference>
<evidence type="ECO:0000256" key="3">
    <source>
        <dbReference type="ARBA" id="ARBA00008653"/>
    </source>
</evidence>
<feature type="domain" description="B5" evidence="21">
    <location>
        <begin position="416"/>
        <end position="496"/>
    </location>
</feature>
<dbReference type="Gene3D" id="3.30.930.10">
    <property type="entry name" value="Bira Bifunctional Protein, Domain 2"/>
    <property type="match status" value="1"/>
</dbReference>
<dbReference type="InterPro" id="IPR004532">
    <property type="entry name" value="Phe-tRNA-ligase_IIc_bsu_bact"/>
</dbReference>
<comment type="subunit">
    <text evidence="4">Tetramer of two alpha and two beta subunits.</text>
</comment>
<evidence type="ECO:0000256" key="11">
    <source>
        <dbReference type="ARBA" id="ARBA00022741"/>
    </source>
</evidence>
<evidence type="ECO:0000259" key="21">
    <source>
        <dbReference type="PROSITE" id="PS51483"/>
    </source>
</evidence>
<dbReference type="InterPro" id="IPR005146">
    <property type="entry name" value="B3/B4_tRNA-bd"/>
</dbReference>
<evidence type="ECO:0000256" key="7">
    <source>
        <dbReference type="ARBA" id="ARBA00022490"/>
    </source>
</evidence>
<dbReference type="PANTHER" id="PTHR10947">
    <property type="entry name" value="PHENYLALANYL-TRNA SYNTHETASE BETA CHAIN AND LEUCINE-RICH REPEAT-CONTAINING PROTEIN 47"/>
    <property type="match status" value="1"/>
</dbReference>
<feature type="domain" description="TRNA-binding" evidence="19">
    <location>
        <begin position="39"/>
        <end position="149"/>
    </location>
</feature>
<keyword evidence="13" id="KW-0460">Magnesium</keyword>
<dbReference type="PROSITE" id="PS51483">
    <property type="entry name" value="B5"/>
    <property type="match status" value="1"/>
</dbReference>
<comment type="cofactor">
    <cofactor evidence="1">
        <name>Mg(2+)</name>
        <dbReference type="ChEBI" id="CHEBI:18420"/>
    </cofactor>
</comment>
<evidence type="ECO:0000256" key="18">
    <source>
        <dbReference type="ARBA" id="ARBA00049255"/>
    </source>
</evidence>